<sequence length="298" mass="32777">MAVVRPVPNSYMPMYAPTCSILPSSPSLALSFISSLAIALCALFYPIPLYPRRLSTLPPTLDPTRSTSLSPSPLHLDSLLAHSYHFFFRTSPSLFQPFYLIGLRRFTSSSIPSFTFLSPSSSTPSFSPQHTRPAHAWLFPLPCFPPELSMLAPLFLPLRSFPSVPSHPISLTSLLPLHYLVITYALALRPSLLHNRLLPTPSLLSLINLHPPFSLLSAVTHSILRNLRHFPSTLSALRLFRLMLSLSTPSPPPPSLCILPIFLPSSIYAPPATMPPHPSISPHAFLYQTSSASSCPQI</sequence>
<evidence type="ECO:0000256" key="1">
    <source>
        <dbReference type="SAM" id="Phobius"/>
    </source>
</evidence>
<dbReference type="Proteomes" id="UP001222325">
    <property type="component" value="Unassembled WGS sequence"/>
</dbReference>
<evidence type="ECO:0000313" key="3">
    <source>
        <dbReference type="Proteomes" id="UP001222325"/>
    </source>
</evidence>
<keyword evidence="3" id="KW-1185">Reference proteome</keyword>
<organism evidence="2 3">
    <name type="scientific">Mycena belliarum</name>
    <dbReference type="NCBI Taxonomy" id="1033014"/>
    <lineage>
        <taxon>Eukaryota</taxon>
        <taxon>Fungi</taxon>
        <taxon>Dikarya</taxon>
        <taxon>Basidiomycota</taxon>
        <taxon>Agaricomycotina</taxon>
        <taxon>Agaricomycetes</taxon>
        <taxon>Agaricomycetidae</taxon>
        <taxon>Agaricales</taxon>
        <taxon>Marasmiineae</taxon>
        <taxon>Mycenaceae</taxon>
        <taxon>Mycena</taxon>
    </lineage>
</organism>
<gene>
    <name evidence="2" type="ORF">B0H15DRAFT_852248</name>
</gene>
<protein>
    <submittedName>
        <fullName evidence="2">Uncharacterized protein</fullName>
    </submittedName>
</protein>
<keyword evidence="1" id="KW-1133">Transmembrane helix</keyword>
<feature type="transmembrane region" description="Helical" evidence="1">
    <location>
        <begin position="28"/>
        <end position="47"/>
    </location>
</feature>
<keyword evidence="1" id="KW-0472">Membrane</keyword>
<reference evidence="2" key="1">
    <citation type="submission" date="2023-03" db="EMBL/GenBank/DDBJ databases">
        <title>Massive genome expansion in bonnet fungi (Mycena s.s.) driven by repeated elements and novel gene families across ecological guilds.</title>
        <authorList>
            <consortium name="Lawrence Berkeley National Laboratory"/>
            <person name="Harder C.B."/>
            <person name="Miyauchi S."/>
            <person name="Viragh M."/>
            <person name="Kuo A."/>
            <person name="Thoen E."/>
            <person name="Andreopoulos B."/>
            <person name="Lu D."/>
            <person name="Skrede I."/>
            <person name="Drula E."/>
            <person name="Henrissat B."/>
            <person name="Morin E."/>
            <person name="Kohler A."/>
            <person name="Barry K."/>
            <person name="LaButti K."/>
            <person name="Morin E."/>
            <person name="Salamov A."/>
            <person name="Lipzen A."/>
            <person name="Mereny Z."/>
            <person name="Hegedus B."/>
            <person name="Baldrian P."/>
            <person name="Stursova M."/>
            <person name="Weitz H."/>
            <person name="Taylor A."/>
            <person name="Grigoriev I.V."/>
            <person name="Nagy L.G."/>
            <person name="Martin F."/>
            <person name="Kauserud H."/>
        </authorList>
    </citation>
    <scope>NUCLEOTIDE SEQUENCE</scope>
    <source>
        <strain evidence="2">CBHHK173m</strain>
    </source>
</reference>
<comment type="caution">
    <text evidence="2">The sequence shown here is derived from an EMBL/GenBank/DDBJ whole genome shotgun (WGS) entry which is preliminary data.</text>
</comment>
<proteinExistence type="predicted"/>
<keyword evidence="1" id="KW-0812">Transmembrane</keyword>
<dbReference type="EMBL" id="JARJCN010000044">
    <property type="protein sequence ID" value="KAJ7082653.1"/>
    <property type="molecule type" value="Genomic_DNA"/>
</dbReference>
<dbReference type="AlphaFoldDB" id="A0AAD6U2N2"/>
<name>A0AAD6U2N2_9AGAR</name>
<accession>A0AAD6U2N2</accession>
<evidence type="ECO:0000313" key="2">
    <source>
        <dbReference type="EMBL" id="KAJ7082653.1"/>
    </source>
</evidence>